<evidence type="ECO:0000313" key="3">
    <source>
        <dbReference type="EMBL" id="MDT2368940.1"/>
    </source>
</evidence>
<evidence type="ECO:0000313" key="9">
    <source>
        <dbReference type="Proteomes" id="UP000191171"/>
    </source>
</evidence>
<dbReference type="Proteomes" id="UP000070452">
    <property type="component" value="Unassembled WGS sequence"/>
</dbReference>
<name>A0A133CNA7_ENTFC</name>
<evidence type="ECO:0000313" key="12">
    <source>
        <dbReference type="Proteomes" id="UP000289562"/>
    </source>
</evidence>
<evidence type="ECO:0000313" key="10">
    <source>
        <dbReference type="Proteomes" id="UP000224303"/>
    </source>
</evidence>
<dbReference type="EMBL" id="MVGJ01000009">
    <property type="protein sequence ID" value="OOL83848.1"/>
    <property type="molecule type" value="Genomic_DNA"/>
</dbReference>
<reference evidence="5 10" key="3">
    <citation type="submission" date="2017-10" db="EMBL/GenBank/DDBJ databases">
        <title>Draft genomes of the Enterococcus faecium isolated from human feces before and after Helicobacter pylori eradication therapy.</title>
        <authorList>
            <person name="Prianichniikov N.A."/>
            <person name="Glushchenko O.E."/>
            <person name="Malakhova M.V."/>
        </authorList>
    </citation>
    <scope>NUCLEOTIDE SEQUENCE [LARGE SCALE GENOMIC DNA]</scope>
    <source>
        <strain evidence="5 10">Hp_5-7</strain>
    </source>
</reference>
<reference evidence="3" key="7">
    <citation type="submission" date="2023-03" db="EMBL/GenBank/DDBJ databases">
        <authorList>
            <person name="Shen W."/>
            <person name="Cai J."/>
        </authorList>
    </citation>
    <scope>NUCLEOTIDE SEQUENCE</scope>
    <source>
        <strain evidence="3">B1010-2</strain>
    </source>
</reference>
<protein>
    <submittedName>
        <fullName evidence="1">Uncharacterized protein</fullName>
    </submittedName>
</protein>
<reference evidence="6 11" key="5">
    <citation type="submission" date="2018-05" db="EMBL/GenBank/DDBJ databases">
        <title>Vancomycin-resistant Enterococcus faecium strain from Chelyabinsk, Russia.</title>
        <authorList>
            <person name="Gostev V."/>
            <person name="Goncharov A."/>
            <person name="Kolodzhieva V."/>
            <person name="Suvorov A."/>
            <person name="Sidorenko S."/>
            <person name="Zueva L."/>
        </authorList>
    </citation>
    <scope>NUCLEOTIDE SEQUENCE [LARGE SCALE GENOMIC DNA]</scope>
    <source>
        <strain evidence="6 11">20</strain>
    </source>
</reference>
<dbReference type="Proteomes" id="UP000469871">
    <property type="component" value="Unassembled WGS sequence"/>
</dbReference>
<evidence type="ECO:0000313" key="2">
    <source>
        <dbReference type="EMBL" id="KWX19292.1"/>
    </source>
</evidence>
<reference evidence="4 9" key="2">
    <citation type="submission" date="2017-02" db="EMBL/GenBank/DDBJ databases">
        <title>Clonality and virulence of isolates of VRE in Hematopoietic Stem Cell Transplanted (HSCT) patients.</title>
        <authorList>
            <person name="Marchi A.P."/>
            <person name="Martins R.C."/>
            <person name="Marie S.K."/>
            <person name="Levin A.S."/>
            <person name="Costa S.F."/>
        </authorList>
    </citation>
    <scope>NUCLEOTIDE SEQUENCE [LARGE SCALE GENOMIC DNA]</scope>
    <source>
        <strain evidence="4 9">LIM1759</strain>
    </source>
</reference>
<dbReference type="EMBL" id="LRHK01000001">
    <property type="protein sequence ID" value="KWX19292.1"/>
    <property type="molecule type" value="Genomic_DNA"/>
</dbReference>
<proteinExistence type="predicted"/>
<comment type="caution">
    <text evidence="1">The sequence shown here is derived from an EMBL/GenBank/DDBJ whole genome shotgun (WGS) entry which is preliminary data.</text>
</comment>
<evidence type="ECO:0000313" key="5">
    <source>
        <dbReference type="EMBL" id="PHL22386.1"/>
    </source>
</evidence>
<evidence type="ECO:0000313" key="13">
    <source>
        <dbReference type="Proteomes" id="UP000469871"/>
    </source>
</evidence>
<reference evidence="1 13" key="6">
    <citation type="submission" date="2019-10" db="EMBL/GenBank/DDBJ databases">
        <title>Evolutionary dynamics of vancomycin-resistant Enterococcus faecium during gastrointestinal tract colonization and bloodstream infection in immunocompromised pediatric patients.</title>
        <authorList>
            <person name="Chilambi G.S."/>
            <person name="Nordstrom H.R."/>
            <person name="Evans D.R."/>
            <person name="Ferrolino J."/>
            <person name="Hayden R.T."/>
            <person name="Maron G.M."/>
            <person name="Vo A.N."/>
            <person name="Gilmore M.S."/>
            <person name="Wolf J."/>
            <person name="Rosch J.W."/>
            <person name="Van Tyne D."/>
        </authorList>
    </citation>
    <scope>NUCLEOTIDE SEQUENCE [LARGE SCALE GENOMIC DNA]</scope>
    <source>
        <strain evidence="1 13">VRECG27</strain>
    </source>
</reference>
<reference evidence="2 8" key="1">
    <citation type="submission" date="2016-01" db="EMBL/GenBank/DDBJ databases">
        <title>Molecular Mechanisms for transfer of large genomic segments between Enterococcus faecium strains.</title>
        <authorList>
            <person name="Garcia-Solache M.A."/>
            <person name="Lebreton F."/>
            <person name="Mclaughlin R.E."/>
            <person name="Whiteaker J.D."/>
            <person name="Gilmore M.S."/>
            <person name="Rice L.B."/>
        </authorList>
    </citation>
    <scope>NUCLEOTIDE SEQUENCE [LARGE SCALE GENOMIC DNA]</scope>
    <source>
        <strain evidence="2 8">D344RRF x C68</strain>
    </source>
</reference>
<dbReference type="Proteomes" id="UP000249070">
    <property type="component" value="Unassembled WGS sequence"/>
</dbReference>
<dbReference type="EMBL" id="WEFP01000001">
    <property type="protein sequence ID" value="KAB7576325.1"/>
    <property type="molecule type" value="Genomic_DNA"/>
</dbReference>
<dbReference type="EMBL" id="PJVH01000008">
    <property type="protein sequence ID" value="RXU90259.1"/>
    <property type="molecule type" value="Genomic_DNA"/>
</dbReference>
<dbReference type="EMBL" id="PCGC01000005">
    <property type="protein sequence ID" value="PHL22386.1"/>
    <property type="molecule type" value="Genomic_DNA"/>
</dbReference>
<evidence type="ECO:0000313" key="8">
    <source>
        <dbReference type="Proteomes" id="UP000070452"/>
    </source>
</evidence>
<dbReference type="PATRIC" id="fig|1352.655.peg.659"/>
<dbReference type="RefSeq" id="WP_002288892.1">
    <property type="nucleotide sequence ID" value="NZ_AP019394.1"/>
</dbReference>
<sequence>MADLSALDEDREIRFVSPESSIGIAKIQKLIARSIFSSGMKRNFYRDQFLIFLKFIFLRLVSRKKRIISSLFSIIYRFSLFFGKGAVSKMVKSGNVANISYLMI</sequence>
<dbReference type="Proteomes" id="UP000289562">
    <property type="component" value="Unassembled WGS sequence"/>
</dbReference>
<dbReference type="EMBL" id="QHGU01000017">
    <property type="protein sequence ID" value="PZM56282.1"/>
    <property type="molecule type" value="Genomic_DNA"/>
</dbReference>
<evidence type="ECO:0000313" key="6">
    <source>
        <dbReference type="EMBL" id="PZM56282.1"/>
    </source>
</evidence>
<dbReference type="Proteomes" id="UP001260956">
    <property type="component" value="Unassembled WGS sequence"/>
</dbReference>
<dbReference type="Proteomes" id="UP000224303">
    <property type="component" value="Unassembled WGS sequence"/>
</dbReference>
<evidence type="ECO:0000313" key="1">
    <source>
        <dbReference type="EMBL" id="KAB7576325.1"/>
    </source>
</evidence>
<evidence type="ECO:0000313" key="7">
    <source>
        <dbReference type="EMBL" id="RXU90259.1"/>
    </source>
</evidence>
<dbReference type="Proteomes" id="UP000191171">
    <property type="component" value="Unassembled WGS sequence"/>
</dbReference>
<dbReference type="EMBL" id="JARPTX010000004">
    <property type="protein sequence ID" value="MDT2368940.1"/>
    <property type="molecule type" value="Genomic_DNA"/>
</dbReference>
<dbReference type="GeneID" id="66454284"/>
<dbReference type="AlphaFoldDB" id="A0A133CNA7"/>
<gene>
    <name evidence="2" type="ORF">AWT83_12725</name>
    <name evidence="4" type="ORF">B1P95_01890</name>
    <name evidence="5" type="ORF">CQR37_03650</name>
    <name evidence="7" type="ORF">CYQ77_03985</name>
    <name evidence="6" type="ORF">DKP91_05125</name>
    <name evidence="1" type="ORF">GBM73_02880</name>
    <name evidence="3" type="ORF">P6Z85_01890</name>
</gene>
<evidence type="ECO:0000313" key="4">
    <source>
        <dbReference type="EMBL" id="OOL83848.1"/>
    </source>
</evidence>
<evidence type="ECO:0000313" key="11">
    <source>
        <dbReference type="Proteomes" id="UP000249070"/>
    </source>
</evidence>
<reference evidence="7 12" key="4">
    <citation type="submission" date="2017-12" db="EMBL/GenBank/DDBJ databases">
        <title>A pool of 800 enterococci isolated from chicken carcass rinse samples from New Zealand.</title>
        <authorList>
            <person name="Zhang J."/>
            <person name="Rogers L."/>
            <person name="Midwinter A."/>
            <person name="French N."/>
        </authorList>
    </citation>
    <scope>NUCLEOTIDE SEQUENCE [LARGE SCALE GENOMIC DNA]</scope>
    <source>
        <strain evidence="7 12">EN697</strain>
    </source>
</reference>
<accession>A0A133CNA7</accession>
<organism evidence="1 13">
    <name type="scientific">Enterococcus faecium</name>
    <name type="common">Streptococcus faecium</name>
    <dbReference type="NCBI Taxonomy" id="1352"/>
    <lineage>
        <taxon>Bacteria</taxon>
        <taxon>Bacillati</taxon>
        <taxon>Bacillota</taxon>
        <taxon>Bacilli</taxon>
        <taxon>Lactobacillales</taxon>
        <taxon>Enterococcaceae</taxon>
        <taxon>Enterococcus</taxon>
    </lineage>
</organism>